<proteinExistence type="predicted"/>
<dbReference type="Proteomes" id="UP000245609">
    <property type="component" value="Unassembled WGS sequence"/>
</dbReference>
<evidence type="ECO:0000313" key="2">
    <source>
        <dbReference type="EMBL" id="PVV05396.1"/>
    </source>
</evidence>
<dbReference type="STRING" id="133381.A0A2T9ZLA3"/>
<feature type="region of interest" description="Disordered" evidence="1">
    <location>
        <begin position="666"/>
        <end position="875"/>
    </location>
</feature>
<accession>A0A2T9ZLA3</accession>
<organism evidence="2 3">
    <name type="scientific">Smittium megazygosporum</name>
    <dbReference type="NCBI Taxonomy" id="133381"/>
    <lineage>
        <taxon>Eukaryota</taxon>
        <taxon>Fungi</taxon>
        <taxon>Fungi incertae sedis</taxon>
        <taxon>Zoopagomycota</taxon>
        <taxon>Kickxellomycotina</taxon>
        <taxon>Harpellomycetes</taxon>
        <taxon>Harpellales</taxon>
        <taxon>Legeriomycetaceae</taxon>
        <taxon>Smittium</taxon>
    </lineage>
</organism>
<protein>
    <submittedName>
        <fullName evidence="2">Uncharacterized protein</fullName>
    </submittedName>
</protein>
<feature type="compositionally biased region" description="Polar residues" evidence="1">
    <location>
        <begin position="420"/>
        <end position="431"/>
    </location>
</feature>
<keyword evidence="3" id="KW-1185">Reference proteome</keyword>
<dbReference type="EMBL" id="MBFS01000009">
    <property type="protein sequence ID" value="PVV05396.1"/>
    <property type="molecule type" value="Genomic_DNA"/>
</dbReference>
<evidence type="ECO:0000256" key="1">
    <source>
        <dbReference type="SAM" id="MobiDB-lite"/>
    </source>
</evidence>
<feature type="region of interest" description="Disordered" evidence="1">
    <location>
        <begin position="483"/>
        <end position="509"/>
    </location>
</feature>
<sequence length="875" mass="96278">MCDHSIGNKPINCHKKHDCSKGPVLKKSGYFDIHVNKVVKTAGYPIDLEEYSNKDDSKLCSEISETNKKKTCRFKSRETEHDKMIPSWEINHTTKKSKKKEYLCYFVLQGLARFSFDISFSNEENGVKIPKPSDNCAHPTALENSSVKETYKAANKATFTNTVISTIVTITPEEVQSFKCQNIKESKVCIPEFEEVYVIKIGELPKTCTGHSVENISKLTSSHRSDFTNTDLGFASYTRNNYKTITNKDKNFGKVNRIYLTVTPRTTHCPYKIGKTSRESYSNRKGNDFVGTEKPITIKLNQSSTKETIARPTISPINIIQADDFATFSKPIPISLDNRASLNSIKMHTKTSTYSKLQGIGKPSCKKNQSNDILEEILAAKLQGTLLFKWEMPCSRYDCEEGFVQIFECQNDLPKESDDNNNQLNKNPTPTDKQRTISIKDIPVDPCLKEVSCNSETYWSYSALTRSLNLISEKDQKSENIESFSKIKAPTSTQNNNSRKQKTSKSTCTNNENKTLKCETNSRYSKTLTGTSKYTGSITVVQETLSINNLSFSFAITENFIPKTVTESAKSYTYRSTNAKNKSNLILFTETRVFNSKNTLTGSTIKKGIFGTEKLATSEYLGKITEIQTTDSYLKIKSKSTTPSQRTQLDQTTDFQLSSTIHTATSYSTTGAQPSSNTHTTSTDSNSISQESSTTHTASTDSTTGVQPISTTHTTSMDPTTGTQPSSNTHTTSTDSTTGTQPSSTTHTTSTDSNSISQESSTTHTASTDPTSISQESSPTHTASTDSTSISQESSTTHTTSMDSTSISQESSTTHTTSTDPITGTQPSSTTHTTSTDSNSISQESSTTHTTSTDSNSISQESSTTHTASTDSTTG</sequence>
<name>A0A2T9ZLA3_9FUNG</name>
<feature type="compositionally biased region" description="Low complexity" evidence="1">
    <location>
        <begin position="711"/>
        <end position="755"/>
    </location>
</feature>
<feature type="non-terminal residue" evidence="2">
    <location>
        <position position="875"/>
    </location>
</feature>
<comment type="caution">
    <text evidence="2">The sequence shown here is derived from an EMBL/GenBank/DDBJ whole genome shotgun (WGS) entry which is preliminary data.</text>
</comment>
<dbReference type="AlphaFoldDB" id="A0A2T9ZLA3"/>
<feature type="compositionally biased region" description="Polar residues" evidence="1">
    <location>
        <begin position="756"/>
        <end position="783"/>
    </location>
</feature>
<feature type="compositionally biased region" description="Low complexity" evidence="1">
    <location>
        <begin position="675"/>
        <end position="704"/>
    </location>
</feature>
<reference evidence="2 3" key="1">
    <citation type="journal article" date="2018" name="MBio">
        <title>Comparative Genomics Reveals the Core Gene Toolbox for the Fungus-Insect Symbiosis.</title>
        <authorList>
            <person name="Wang Y."/>
            <person name="Stata M."/>
            <person name="Wang W."/>
            <person name="Stajich J.E."/>
            <person name="White M.M."/>
            <person name="Moncalvo J.M."/>
        </authorList>
    </citation>
    <scope>NUCLEOTIDE SEQUENCE [LARGE SCALE GENOMIC DNA]</scope>
    <source>
        <strain evidence="2 3">SC-DP-2</strain>
    </source>
</reference>
<gene>
    <name evidence="2" type="ORF">BB560_000086</name>
</gene>
<feature type="compositionally biased region" description="Polar residues" evidence="1">
    <location>
        <begin position="490"/>
        <end position="509"/>
    </location>
</feature>
<evidence type="ECO:0000313" key="3">
    <source>
        <dbReference type="Proteomes" id="UP000245609"/>
    </source>
</evidence>
<feature type="compositionally biased region" description="Low complexity" evidence="1">
    <location>
        <begin position="784"/>
        <end position="875"/>
    </location>
</feature>
<feature type="region of interest" description="Disordered" evidence="1">
    <location>
        <begin position="415"/>
        <end position="434"/>
    </location>
</feature>